<proteinExistence type="predicted"/>
<accession>A0AAD5RWQ0</accession>
<dbReference type="CDD" id="cd09917">
    <property type="entry name" value="F-box_SF"/>
    <property type="match status" value="1"/>
</dbReference>
<feature type="compositionally biased region" description="Acidic residues" evidence="1">
    <location>
        <begin position="506"/>
        <end position="520"/>
    </location>
</feature>
<evidence type="ECO:0000256" key="1">
    <source>
        <dbReference type="SAM" id="MobiDB-lite"/>
    </source>
</evidence>
<gene>
    <name evidence="2" type="ORF">MKZ38_003469</name>
</gene>
<protein>
    <recommendedName>
        <fullName evidence="4">F-box domain-containing protein</fullName>
    </recommendedName>
</protein>
<sequence>MPHASLSGCPNEILGHIFSYLRLDVDDISPFSKLHSPNGGLWAVCLTSRRFHGIAQPILAETVWAEAGTWPSVCRLFLRHPHLRSKVKQLRMEEHFTDYYSVQHGMTTSDPLDEDELEDVANAASEFKLGRNARQVVELKDGDKCATFLLFFHWFTNVQTFGFFPGADQSISPDFRRGIQEAPQLGILSHLREVSLGPPAWACRAQWNHVDTVVHFEPCAMMLNPILRIPNLKVLRLTSVTIAPSKRGSPVVNTLQDGESSVEELYLTEVTCGLVRGLLHLDSSEEGNSELARLFATCKQLRVVQMVEHKNIFPNSFSLEPLRVLLTHHRTHLEELWWSCLETAWDEILEETPIWKCSALRFLYLSYLQKPEGHLRFPPVDQLPPLLDRLGLQRMPEATEKYFRALKSPMPPTYKTPRIHLDGDHELCDPFNDLDSDPGGPYEEVDSEEDEYGEDDHDEDEPSGESHGFDEFNDSPPKDNEDGYGEDYDSDRGEIDYNNPMGGGYGEDDDDDSEYDNSYY</sequence>
<reference evidence="2" key="1">
    <citation type="submission" date="2022-07" db="EMBL/GenBank/DDBJ databases">
        <title>Draft genome sequence of Zalerion maritima ATCC 34329, a (micro)plastics degrading marine fungus.</title>
        <authorList>
            <person name="Paco A."/>
            <person name="Goncalves M.F.M."/>
            <person name="Rocha-Santos T.A.P."/>
            <person name="Alves A."/>
        </authorList>
    </citation>
    <scope>NUCLEOTIDE SEQUENCE</scope>
    <source>
        <strain evidence="2">ATCC 34329</strain>
    </source>
</reference>
<dbReference type="EMBL" id="JAKWBI020000020">
    <property type="protein sequence ID" value="KAJ2905986.1"/>
    <property type="molecule type" value="Genomic_DNA"/>
</dbReference>
<dbReference type="AlphaFoldDB" id="A0AAD5RWQ0"/>
<feature type="compositionally biased region" description="Acidic residues" evidence="1">
    <location>
        <begin position="443"/>
        <end position="463"/>
    </location>
</feature>
<dbReference type="Proteomes" id="UP001201980">
    <property type="component" value="Unassembled WGS sequence"/>
</dbReference>
<evidence type="ECO:0008006" key="4">
    <source>
        <dbReference type="Google" id="ProtNLM"/>
    </source>
</evidence>
<feature type="compositionally biased region" description="Basic and acidic residues" evidence="1">
    <location>
        <begin position="419"/>
        <end position="428"/>
    </location>
</feature>
<feature type="region of interest" description="Disordered" evidence="1">
    <location>
        <begin position="413"/>
        <end position="520"/>
    </location>
</feature>
<keyword evidence="3" id="KW-1185">Reference proteome</keyword>
<name>A0AAD5RWQ0_9PEZI</name>
<organism evidence="2 3">
    <name type="scientific">Zalerion maritima</name>
    <dbReference type="NCBI Taxonomy" id="339359"/>
    <lineage>
        <taxon>Eukaryota</taxon>
        <taxon>Fungi</taxon>
        <taxon>Dikarya</taxon>
        <taxon>Ascomycota</taxon>
        <taxon>Pezizomycotina</taxon>
        <taxon>Sordariomycetes</taxon>
        <taxon>Lulworthiomycetidae</taxon>
        <taxon>Lulworthiales</taxon>
        <taxon>Lulworthiaceae</taxon>
        <taxon>Zalerion</taxon>
    </lineage>
</organism>
<evidence type="ECO:0000313" key="2">
    <source>
        <dbReference type="EMBL" id="KAJ2905986.1"/>
    </source>
</evidence>
<comment type="caution">
    <text evidence="2">The sequence shown here is derived from an EMBL/GenBank/DDBJ whole genome shotgun (WGS) entry which is preliminary data.</text>
</comment>
<evidence type="ECO:0000313" key="3">
    <source>
        <dbReference type="Proteomes" id="UP001201980"/>
    </source>
</evidence>